<dbReference type="Proteomes" id="UP000694383">
    <property type="component" value="Unplaced"/>
</dbReference>
<evidence type="ECO:0000256" key="11">
    <source>
        <dbReference type="ARBA" id="ARBA00023157"/>
    </source>
</evidence>
<evidence type="ECO:0000256" key="16">
    <source>
        <dbReference type="ARBA" id="ARBA00041896"/>
    </source>
</evidence>
<evidence type="ECO:0000256" key="4">
    <source>
        <dbReference type="ARBA" id="ARBA00022679"/>
    </source>
</evidence>
<sequence length="433" mass="48855">MCAESSGIEKCCSAVLCRRWEGFSMMHVTFIHNPAVGHSSWTGSLRARWIQVSVERSQNSTGSRVNETSMPLLRQFRQRLFLLVGLALACLVMASLMLIGNEPSKPVEWHHVSAEQKQQVHKYVHKVLEGECRLRGSRQSLLSLLPASSRAMQPFLWRDKVLPDNLFQYPPPFGFRGLEGKVEDLLDQLPAEVESQSEESAGRCRRCVVVGNGGILKGLELGPLIDRFDTIIRLNSGPLGEFVPDVGNRTSFRMSYPEGTPIRWVDRDPHTLFVAVVYKSVDLSWISAMVNKLAVSLWDWLFFWQKVPKEIPLDPHRFRLLNPLVIKETALDLLKYPTPRPVLWGWDQNVPTLGVSALNLASLLCDEVSLAGFGYNLPHQNVPLHYYDHQPIGVMQKQTMHNVDTETRLLQSLVKGHTITDLTGGIYCSFCSS</sequence>
<dbReference type="Pfam" id="PF00777">
    <property type="entry name" value="Glyco_transf_29"/>
    <property type="match status" value="1"/>
</dbReference>
<evidence type="ECO:0000256" key="5">
    <source>
        <dbReference type="ARBA" id="ARBA00022692"/>
    </source>
</evidence>
<keyword evidence="11" id="KW-1015">Disulfide bond</keyword>
<reference evidence="25" key="2">
    <citation type="submission" date="2025-09" db="UniProtKB">
        <authorList>
            <consortium name="Ensembl"/>
        </authorList>
    </citation>
    <scope>IDENTIFICATION</scope>
</reference>
<name>A0A8C8DS07_9TELE</name>
<comment type="catalytic activity">
    <reaction evidence="22">
        <text>ganglioside GA2 (d18:1(4E)/18:0) + CMP-N-acetyl-beta-neuraminate = ganglioside GM2 (d18:1(4E)/18:0) + CMP + H(+)</text>
        <dbReference type="Rhea" id="RHEA:41776"/>
        <dbReference type="ChEBI" id="CHEBI:15378"/>
        <dbReference type="ChEBI" id="CHEBI:57812"/>
        <dbReference type="ChEBI" id="CHEBI:60377"/>
        <dbReference type="ChEBI" id="CHEBI:78485"/>
        <dbReference type="ChEBI" id="CHEBI:78486"/>
    </reaction>
    <physiologicalReaction direction="left-to-right" evidence="22">
        <dbReference type="Rhea" id="RHEA:41777"/>
    </physiologicalReaction>
</comment>
<evidence type="ECO:0000256" key="20">
    <source>
        <dbReference type="ARBA" id="ARBA00045587"/>
    </source>
</evidence>
<evidence type="ECO:0000256" key="15">
    <source>
        <dbReference type="ARBA" id="ARBA00041341"/>
    </source>
</evidence>
<protein>
    <recommendedName>
        <fullName evidence="14">Lactosylceramide alpha-2,3-sialyltransferase</fullName>
        <ecNumber evidence="13">2.4.3.9</ecNumber>
    </recommendedName>
    <alternativeName>
        <fullName evidence="15">CMP-NeuAc:lactosylceramide alpha-2,3-sialyltransferase</fullName>
    </alternativeName>
    <alternativeName>
        <fullName evidence="18">Ganglioside GM3 synthase</fullName>
    </alternativeName>
    <alternativeName>
        <fullName evidence="17">ST3Gal V</fullName>
    </alternativeName>
    <alternativeName>
        <fullName evidence="16">Sialyltransferase 9</fullName>
    </alternativeName>
</protein>
<dbReference type="GO" id="GO:0006688">
    <property type="term" value="P:glycosphingolipid biosynthetic process"/>
    <property type="evidence" value="ECO:0007669"/>
    <property type="project" value="Ensembl"/>
</dbReference>
<evidence type="ECO:0000256" key="1">
    <source>
        <dbReference type="ARBA" id="ARBA00004323"/>
    </source>
</evidence>
<dbReference type="GO" id="GO:0047291">
    <property type="term" value="F:lactosylceramide alpha-2,3-sialyltransferase activity"/>
    <property type="evidence" value="ECO:0007669"/>
    <property type="project" value="UniProtKB-EC"/>
</dbReference>
<accession>A0A8C8DS07</accession>
<evidence type="ECO:0000256" key="23">
    <source>
        <dbReference type="ARBA" id="ARBA00049539"/>
    </source>
</evidence>
<evidence type="ECO:0000256" key="12">
    <source>
        <dbReference type="ARBA" id="ARBA00023180"/>
    </source>
</evidence>
<evidence type="ECO:0000256" key="17">
    <source>
        <dbReference type="ARBA" id="ARBA00041976"/>
    </source>
</evidence>
<evidence type="ECO:0000313" key="25">
    <source>
        <dbReference type="Ensembl" id="ENSOSIP00000026095.1"/>
    </source>
</evidence>
<dbReference type="InterPro" id="IPR001675">
    <property type="entry name" value="Glyco_trans_29"/>
</dbReference>
<comment type="catalytic activity">
    <reaction evidence="19">
        <text>a beta-D-Gal-(1-&gt;4)-beta-D-Glc-(1&lt;-&gt;1)-Cer(d18:1(4E)) + CMP-N-acetyl-beta-neuraminate = a ganglioside GM3 (d18:1(4E)) + CMP + H(+)</text>
        <dbReference type="Rhea" id="RHEA:18417"/>
        <dbReference type="ChEBI" id="CHEBI:15378"/>
        <dbReference type="ChEBI" id="CHEBI:17950"/>
        <dbReference type="ChEBI" id="CHEBI:57812"/>
        <dbReference type="ChEBI" id="CHEBI:60065"/>
        <dbReference type="ChEBI" id="CHEBI:60377"/>
        <dbReference type="EC" id="2.4.3.9"/>
    </reaction>
    <physiologicalReaction direction="left-to-right" evidence="19">
        <dbReference type="Rhea" id="RHEA:18418"/>
    </physiologicalReaction>
</comment>
<evidence type="ECO:0000256" key="24">
    <source>
        <dbReference type="SAM" id="Phobius"/>
    </source>
</evidence>
<evidence type="ECO:0000256" key="18">
    <source>
        <dbReference type="ARBA" id="ARBA00042545"/>
    </source>
</evidence>
<dbReference type="InterPro" id="IPR038578">
    <property type="entry name" value="GT29-like_sf"/>
</dbReference>
<keyword evidence="10 24" id="KW-0472">Membrane</keyword>
<keyword evidence="26" id="KW-1185">Reference proteome</keyword>
<evidence type="ECO:0000256" key="8">
    <source>
        <dbReference type="ARBA" id="ARBA00023034"/>
    </source>
</evidence>
<dbReference type="GO" id="GO:0000139">
    <property type="term" value="C:Golgi membrane"/>
    <property type="evidence" value="ECO:0007669"/>
    <property type="project" value="UniProtKB-SubCell"/>
</dbReference>
<evidence type="ECO:0000256" key="21">
    <source>
        <dbReference type="ARBA" id="ARBA00048050"/>
    </source>
</evidence>
<feature type="transmembrane region" description="Helical" evidence="24">
    <location>
        <begin position="80"/>
        <end position="100"/>
    </location>
</feature>
<keyword evidence="4" id="KW-0808">Transferase</keyword>
<evidence type="ECO:0000313" key="26">
    <source>
        <dbReference type="Proteomes" id="UP000694383"/>
    </source>
</evidence>
<keyword evidence="3" id="KW-0328">Glycosyltransferase</keyword>
<keyword evidence="8" id="KW-0333">Golgi apparatus</keyword>
<dbReference type="PANTHER" id="PTHR13713:SF60">
    <property type="entry name" value="LACTOSYLCERAMIDE ALPHA-2,3-SIALYLTRANSFERASE"/>
    <property type="match status" value="1"/>
</dbReference>
<keyword evidence="6" id="KW-0735">Signal-anchor</keyword>
<keyword evidence="12" id="KW-0325">Glycoprotein</keyword>
<evidence type="ECO:0000256" key="13">
    <source>
        <dbReference type="ARBA" id="ARBA00039111"/>
    </source>
</evidence>
<evidence type="ECO:0000256" key="22">
    <source>
        <dbReference type="ARBA" id="ARBA00048805"/>
    </source>
</evidence>
<keyword evidence="5 24" id="KW-0812">Transmembrane</keyword>
<evidence type="ECO:0000256" key="3">
    <source>
        <dbReference type="ARBA" id="ARBA00022676"/>
    </source>
</evidence>
<evidence type="ECO:0000256" key="10">
    <source>
        <dbReference type="ARBA" id="ARBA00023136"/>
    </source>
</evidence>
<evidence type="ECO:0000256" key="2">
    <source>
        <dbReference type="ARBA" id="ARBA00006003"/>
    </source>
</evidence>
<comment type="similarity">
    <text evidence="2">Belongs to the glycosyltransferase 29 family.</text>
</comment>
<evidence type="ECO:0000256" key="14">
    <source>
        <dbReference type="ARBA" id="ARBA00039792"/>
    </source>
</evidence>
<organism evidence="25 26">
    <name type="scientific">Oryzias sinensis</name>
    <name type="common">Chinese medaka</name>
    <dbReference type="NCBI Taxonomy" id="183150"/>
    <lineage>
        <taxon>Eukaryota</taxon>
        <taxon>Metazoa</taxon>
        <taxon>Chordata</taxon>
        <taxon>Craniata</taxon>
        <taxon>Vertebrata</taxon>
        <taxon>Euteleostomi</taxon>
        <taxon>Actinopterygii</taxon>
        <taxon>Neopterygii</taxon>
        <taxon>Teleostei</taxon>
        <taxon>Neoteleostei</taxon>
        <taxon>Acanthomorphata</taxon>
        <taxon>Ovalentaria</taxon>
        <taxon>Atherinomorphae</taxon>
        <taxon>Beloniformes</taxon>
        <taxon>Adrianichthyidae</taxon>
        <taxon>Oryziinae</taxon>
        <taxon>Oryzias</taxon>
    </lineage>
</organism>
<dbReference type="Gene3D" id="3.90.1480.20">
    <property type="entry name" value="Glycosyl transferase family 29"/>
    <property type="match status" value="1"/>
</dbReference>
<keyword evidence="9" id="KW-0443">Lipid metabolism</keyword>
<dbReference type="InterPro" id="IPR051142">
    <property type="entry name" value="Glycosyltransferase_29"/>
</dbReference>
<evidence type="ECO:0000256" key="7">
    <source>
        <dbReference type="ARBA" id="ARBA00022989"/>
    </source>
</evidence>
<reference evidence="25" key="1">
    <citation type="submission" date="2025-08" db="UniProtKB">
        <authorList>
            <consortium name="Ensembl"/>
        </authorList>
    </citation>
    <scope>IDENTIFICATION</scope>
</reference>
<dbReference type="FunFam" id="3.90.1480.20:FF:000006">
    <property type="entry name" value="ST3 beta-galactoside alpha-2,3-sialyltransferase 5"/>
    <property type="match status" value="1"/>
</dbReference>
<comment type="catalytic activity">
    <reaction evidence="23">
        <text>ganglioside GA1 (d18:1(4E)/18:0) + CMP-N-acetyl-beta-neuraminate = ganglioside GM1 (d18:1(4E)/18:0) + CMP + H(+)</text>
        <dbReference type="Rhea" id="RHEA:41784"/>
        <dbReference type="ChEBI" id="CHEBI:15378"/>
        <dbReference type="ChEBI" id="CHEBI:57812"/>
        <dbReference type="ChEBI" id="CHEBI:60377"/>
        <dbReference type="ChEBI" id="CHEBI:73110"/>
        <dbReference type="ChEBI" id="CHEBI:78484"/>
    </reaction>
    <physiologicalReaction direction="left-to-right" evidence="23">
        <dbReference type="Rhea" id="RHEA:41785"/>
    </physiologicalReaction>
</comment>
<dbReference type="EC" id="2.4.3.9" evidence="13"/>
<evidence type="ECO:0000256" key="9">
    <source>
        <dbReference type="ARBA" id="ARBA00023098"/>
    </source>
</evidence>
<comment type="function">
    <text evidence="20">Transfers the sialyl group (N-acetyl-alpha-neuraminyl or NeuAc) from CMP-NeuAc to the non-reducing terminal galactose (Gal) of glycosphingolipids forming gangliosides (important molecules involved in the regulation of multiple cellular processes, including cell proliferation and differentiation, apoptosis, embryogenesis, development, and oncogenesis). Mainly involved in the biosynthesis of ganglioside GM3 but can also use different glycolipids as substrate acceptors such as D-galactosylceramide (GalCer), asialo-GM2 (GA2) and asialo-GM1 (GA1), although less preferentially than beta-D-Gal-(1-&gt;4)-beta-D-Glc-(1&lt;-&gt;1)-Cer (LacCer).</text>
</comment>
<keyword evidence="7 24" id="KW-1133">Transmembrane helix</keyword>
<proteinExistence type="inferred from homology"/>
<dbReference type="PANTHER" id="PTHR13713">
    <property type="entry name" value="SIALYLTRANSFERASE"/>
    <property type="match status" value="1"/>
</dbReference>
<dbReference type="GeneTree" id="ENSGT00940000157929"/>
<dbReference type="Ensembl" id="ENSOSIT00000027513.1">
    <property type="protein sequence ID" value="ENSOSIP00000026095.1"/>
    <property type="gene ID" value="ENSOSIG00000013695.1"/>
</dbReference>
<evidence type="ECO:0000256" key="19">
    <source>
        <dbReference type="ARBA" id="ARBA00043651"/>
    </source>
</evidence>
<comment type="catalytic activity">
    <reaction evidence="21">
        <text>a beta-D-Gal-(1&lt;-&gt;1')-ceramide + CMP-N-acetyl-beta-neuraminate = N-acetyl-alpha-neuraminosyl-(2-&gt;3)-beta-D-galactosyl-(1&lt;-&gt;1')-ceramide + CMP + H(+)</text>
        <dbReference type="Rhea" id="RHEA:41780"/>
        <dbReference type="ChEBI" id="CHEBI:15378"/>
        <dbReference type="ChEBI" id="CHEBI:57812"/>
        <dbReference type="ChEBI" id="CHEBI:60377"/>
        <dbReference type="ChEBI" id="CHEBI:82643"/>
        <dbReference type="ChEBI" id="CHEBI:143593"/>
    </reaction>
    <physiologicalReaction direction="left-to-right" evidence="21">
        <dbReference type="Rhea" id="RHEA:41781"/>
    </physiologicalReaction>
</comment>
<evidence type="ECO:0000256" key="6">
    <source>
        <dbReference type="ARBA" id="ARBA00022968"/>
    </source>
</evidence>
<dbReference type="AlphaFoldDB" id="A0A8C8DS07"/>
<comment type="subcellular location">
    <subcellularLocation>
        <location evidence="1">Golgi apparatus membrane</location>
        <topology evidence="1">Single-pass type II membrane protein</topology>
    </subcellularLocation>
</comment>